<accession>A0A9P8PC38</accession>
<dbReference type="AlphaFoldDB" id="A0A9P8PC38"/>
<gene>
    <name evidence="1" type="ORF">OGAPHI_001667</name>
</gene>
<reference evidence="1" key="2">
    <citation type="submission" date="2021-01" db="EMBL/GenBank/DDBJ databases">
        <authorList>
            <person name="Schikora-Tamarit M.A."/>
        </authorList>
    </citation>
    <scope>NUCLEOTIDE SEQUENCE</scope>
    <source>
        <strain evidence="1">CBS6075</strain>
    </source>
</reference>
<protein>
    <submittedName>
        <fullName evidence="1">Uncharacterized protein</fullName>
    </submittedName>
</protein>
<comment type="caution">
    <text evidence="1">The sequence shown here is derived from an EMBL/GenBank/DDBJ whole genome shotgun (WGS) entry which is preliminary data.</text>
</comment>
<dbReference type="EMBL" id="JAEUBE010000143">
    <property type="protein sequence ID" value="KAH3669071.1"/>
    <property type="molecule type" value="Genomic_DNA"/>
</dbReference>
<evidence type="ECO:0000313" key="1">
    <source>
        <dbReference type="EMBL" id="KAH3669071.1"/>
    </source>
</evidence>
<sequence length="99" mass="11431">MTRRRPNKWTPCNWSMAFSASFSVLNSTNAKPLADLLNFLGTLTDLRFPNGLNSSNTSFRVDSKAKFLTIIFGDFLDFLVWEESDWDWLTLLEILSCSW</sequence>
<dbReference type="Proteomes" id="UP000769157">
    <property type="component" value="Unassembled WGS sequence"/>
</dbReference>
<keyword evidence="2" id="KW-1185">Reference proteome</keyword>
<dbReference type="GeneID" id="70233634"/>
<dbReference type="RefSeq" id="XP_046063454.1">
    <property type="nucleotide sequence ID" value="XM_046202452.1"/>
</dbReference>
<evidence type="ECO:0000313" key="2">
    <source>
        <dbReference type="Proteomes" id="UP000769157"/>
    </source>
</evidence>
<proteinExistence type="predicted"/>
<reference evidence="1" key="1">
    <citation type="journal article" date="2021" name="Open Biol.">
        <title>Shared evolutionary footprints suggest mitochondrial oxidative damage underlies multiple complex I losses in fungi.</title>
        <authorList>
            <person name="Schikora-Tamarit M.A."/>
            <person name="Marcet-Houben M."/>
            <person name="Nosek J."/>
            <person name="Gabaldon T."/>
        </authorList>
    </citation>
    <scope>NUCLEOTIDE SEQUENCE</scope>
    <source>
        <strain evidence="1">CBS6075</strain>
    </source>
</reference>
<organism evidence="1 2">
    <name type="scientific">Ogataea philodendri</name>
    <dbReference type="NCBI Taxonomy" id="1378263"/>
    <lineage>
        <taxon>Eukaryota</taxon>
        <taxon>Fungi</taxon>
        <taxon>Dikarya</taxon>
        <taxon>Ascomycota</taxon>
        <taxon>Saccharomycotina</taxon>
        <taxon>Pichiomycetes</taxon>
        <taxon>Pichiales</taxon>
        <taxon>Pichiaceae</taxon>
        <taxon>Ogataea</taxon>
    </lineage>
</organism>
<name>A0A9P8PC38_9ASCO</name>